<name>A0ABZ1U6L3_9ACTN</name>
<dbReference type="Proteomes" id="UP001432222">
    <property type="component" value="Chromosome"/>
</dbReference>
<dbReference type="RefSeq" id="WP_328956422.1">
    <property type="nucleotide sequence ID" value="NZ_CP108110.1"/>
</dbReference>
<organism evidence="2 3">
    <name type="scientific">Kitasatospora purpeofusca</name>
    <dbReference type="NCBI Taxonomy" id="67352"/>
    <lineage>
        <taxon>Bacteria</taxon>
        <taxon>Bacillati</taxon>
        <taxon>Actinomycetota</taxon>
        <taxon>Actinomycetes</taxon>
        <taxon>Kitasatosporales</taxon>
        <taxon>Streptomycetaceae</taxon>
        <taxon>Kitasatospora</taxon>
    </lineage>
</organism>
<accession>A0ABZ1U6L3</accession>
<feature type="region of interest" description="Disordered" evidence="1">
    <location>
        <begin position="294"/>
        <end position="328"/>
    </location>
</feature>
<proteinExistence type="predicted"/>
<reference evidence="2" key="1">
    <citation type="submission" date="2022-10" db="EMBL/GenBank/DDBJ databases">
        <title>The complete genomes of actinobacterial strains from the NBC collection.</title>
        <authorList>
            <person name="Joergensen T.S."/>
            <person name="Alvarez Arevalo M."/>
            <person name="Sterndorff E.B."/>
            <person name="Faurdal D."/>
            <person name="Vuksanovic O."/>
            <person name="Mourched A.-S."/>
            <person name="Charusanti P."/>
            <person name="Shaw S."/>
            <person name="Blin K."/>
            <person name="Weber T."/>
        </authorList>
    </citation>
    <scope>NUCLEOTIDE SEQUENCE</scope>
    <source>
        <strain evidence="2">NBC_00222</strain>
    </source>
</reference>
<dbReference type="EMBL" id="CP108110">
    <property type="protein sequence ID" value="WUQ85694.1"/>
    <property type="molecule type" value="Genomic_DNA"/>
</dbReference>
<dbReference type="SUPFAM" id="SSF56112">
    <property type="entry name" value="Protein kinase-like (PK-like)"/>
    <property type="match status" value="1"/>
</dbReference>
<evidence type="ECO:0000313" key="3">
    <source>
        <dbReference type="Proteomes" id="UP001432222"/>
    </source>
</evidence>
<keyword evidence="3" id="KW-1185">Reference proteome</keyword>
<dbReference type="InterPro" id="IPR011009">
    <property type="entry name" value="Kinase-like_dom_sf"/>
</dbReference>
<gene>
    <name evidence="2" type="ORF">OHA16_23645</name>
</gene>
<feature type="compositionally biased region" description="Basic and acidic residues" evidence="1">
    <location>
        <begin position="306"/>
        <end position="317"/>
    </location>
</feature>
<evidence type="ECO:0008006" key="4">
    <source>
        <dbReference type="Google" id="ProtNLM"/>
    </source>
</evidence>
<evidence type="ECO:0000256" key="1">
    <source>
        <dbReference type="SAM" id="MobiDB-lite"/>
    </source>
</evidence>
<evidence type="ECO:0000313" key="2">
    <source>
        <dbReference type="EMBL" id="WUQ85694.1"/>
    </source>
</evidence>
<protein>
    <recommendedName>
        <fullName evidence="4">Protein kinase domain-containing protein</fullName>
    </recommendedName>
</protein>
<sequence>MTAPDIATALAGGADIGLALLPAGPEAGRGGQGLVRRLDGVPAVLFKRYLEPRRVHGPALAELVALRLALPPDDRDRLDAQAAWPLCRVVDGPRCVGFLMREAPASMSWRTASGASRLTEAQHLLYPEKPATQGVVRPDPEQRLALVLELLGLIDRLHRLGLVIGDLSHANVLWSVRPGPAVHLLDCDGIRRVGTAPVLEQADTPNWSDPLSPHGVAASVDSDRYKAALLIGRTLAQDPYLVPGAPFEPLPGVLTERQLGLARRVWEQAGGPYGSRPDPTAWLLALGGRGSIPLAPAGTPVPRPSRPVDARLFDGRAPRGSIRLRRPD</sequence>